<evidence type="ECO:0000256" key="1">
    <source>
        <dbReference type="ARBA" id="ARBA00010641"/>
    </source>
</evidence>
<feature type="region of interest" description="Disordered" evidence="6">
    <location>
        <begin position="1"/>
        <end position="30"/>
    </location>
</feature>
<dbReference type="AlphaFoldDB" id="A0A2P2BYB4"/>
<dbReference type="SUPFAM" id="SSF88659">
    <property type="entry name" value="Sigma3 and sigma4 domains of RNA polymerase sigma factors"/>
    <property type="match status" value="1"/>
</dbReference>
<gene>
    <name evidence="9" type="ORF">NOCA2210080</name>
</gene>
<dbReference type="Pfam" id="PF04542">
    <property type="entry name" value="Sigma70_r2"/>
    <property type="match status" value="1"/>
</dbReference>
<organism evidence="9">
    <name type="scientific">metagenome</name>
    <dbReference type="NCBI Taxonomy" id="256318"/>
    <lineage>
        <taxon>unclassified sequences</taxon>
        <taxon>metagenomes</taxon>
    </lineage>
</organism>
<dbReference type="EMBL" id="CZKA01000014">
    <property type="protein sequence ID" value="CUR54730.1"/>
    <property type="molecule type" value="Genomic_DNA"/>
</dbReference>
<dbReference type="InterPro" id="IPR007627">
    <property type="entry name" value="RNA_pol_sigma70_r2"/>
</dbReference>
<proteinExistence type="inferred from homology"/>
<evidence type="ECO:0000259" key="7">
    <source>
        <dbReference type="Pfam" id="PF04542"/>
    </source>
</evidence>
<sequence>MRPDGEPIGSPTRRASMESPPAQPSERSASTLDELYAEHRGSLVRLAAVVCGDTSMAQDIVQDVFASLQGRGLEAIEDQRAYLYRATVNRARSWSRRLRTARRYLLARSAHTPQVPEPGEAVAIRTALAGLSHDHRAALFLRFYLDLPEAEIAEVLGCRPGTVKSRVARGLQRLKEALDDQD</sequence>
<feature type="domain" description="RNA polymerase sigma-70 region 2" evidence="7">
    <location>
        <begin position="35"/>
        <end position="99"/>
    </location>
</feature>
<dbReference type="InterPro" id="IPR039425">
    <property type="entry name" value="RNA_pol_sigma-70-like"/>
</dbReference>
<dbReference type="SUPFAM" id="SSF88946">
    <property type="entry name" value="Sigma2 domain of RNA polymerase sigma factors"/>
    <property type="match status" value="1"/>
</dbReference>
<keyword evidence="5" id="KW-0804">Transcription</keyword>
<dbReference type="Pfam" id="PF08281">
    <property type="entry name" value="Sigma70_r4_2"/>
    <property type="match status" value="1"/>
</dbReference>
<keyword evidence="2" id="KW-0805">Transcription regulation</keyword>
<name>A0A2P2BYB4_9ZZZZ</name>
<evidence type="ECO:0000259" key="8">
    <source>
        <dbReference type="Pfam" id="PF08281"/>
    </source>
</evidence>
<dbReference type="GO" id="GO:0003677">
    <property type="term" value="F:DNA binding"/>
    <property type="evidence" value="ECO:0007669"/>
    <property type="project" value="UniProtKB-KW"/>
</dbReference>
<dbReference type="Gene3D" id="1.10.1740.10">
    <property type="match status" value="1"/>
</dbReference>
<dbReference type="InterPro" id="IPR013249">
    <property type="entry name" value="RNA_pol_sigma70_r4_t2"/>
</dbReference>
<dbReference type="PANTHER" id="PTHR43133:SF50">
    <property type="entry name" value="ECF RNA POLYMERASE SIGMA FACTOR SIGM"/>
    <property type="match status" value="1"/>
</dbReference>
<evidence type="ECO:0000256" key="4">
    <source>
        <dbReference type="ARBA" id="ARBA00023125"/>
    </source>
</evidence>
<dbReference type="InterPro" id="IPR013325">
    <property type="entry name" value="RNA_pol_sigma_r2"/>
</dbReference>
<feature type="domain" description="RNA polymerase sigma factor 70 region 4 type 2" evidence="8">
    <location>
        <begin position="123"/>
        <end position="174"/>
    </location>
</feature>
<accession>A0A2P2BYB4</accession>
<reference evidence="9" key="1">
    <citation type="submission" date="2015-08" db="EMBL/GenBank/DDBJ databases">
        <authorList>
            <person name="Babu N.S."/>
            <person name="Beckwith C.J."/>
            <person name="Beseler K.G."/>
            <person name="Brison A."/>
            <person name="Carone J.V."/>
            <person name="Caskin T.P."/>
            <person name="Diamond M."/>
            <person name="Durham M.E."/>
            <person name="Foxe J.M."/>
            <person name="Go M."/>
            <person name="Henderson B.A."/>
            <person name="Jones I.B."/>
            <person name="McGettigan J.A."/>
            <person name="Micheletti S.J."/>
            <person name="Nasrallah M.E."/>
            <person name="Ortiz D."/>
            <person name="Piller C.R."/>
            <person name="Privatt S.R."/>
            <person name="Schneider S.L."/>
            <person name="Sharp S."/>
            <person name="Smith T.C."/>
            <person name="Stanton J.D."/>
            <person name="Ullery H.E."/>
            <person name="Wilson R.J."/>
            <person name="Serrano M.G."/>
            <person name="Buck G."/>
            <person name="Lee V."/>
            <person name="Wang Y."/>
            <person name="Carvalho R."/>
            <person name="Voegtly L."/>
            <person name="Shi R."/>
            <person name="Duckworth R."/>
            <person name="Johnson A."/>
            <person name="Loviza R."/>
            <person name="Walstead R."/>
            <person name="Shah Z."/>
            <person name="Kiflezghi M."/>
            <person name="Wade K."/>
            <person name="Ball S.L."/>
            <person name="Bradley K.W."/>
            <person name="Asai D.J."/>
            <person name="Bowman C.A."/>
            <person name="Russell D.A."/>
            <person name="Pope W.H."/>
            <person name="Jacobs-Sera D."/>
            <person name="Hendrix R.W."/>
            <person name="Hatfull G.F."/>
        </authorList>
    </citation>
    <scope>NUCLEOTIDE SEQUENCE</scope>
</reference>
<dbReference type="InterPro" id="IPR013324">
    <property type="entry name" value="RNA_pol_sigma_r3/r4-like"/>
</dbReference>
<dbReference type="InterPro" id="IPR014284">
    <property type="entry name" value="RNA_pol_sigma-70_dom"/>
</dbReference>
<dbReference type="Gene3D" id="1.10.10.10">
    <property type="entry name" value="Winged helix-like DNA-binding domain superfamily/Winged helix DNA-binding domain"/>
    <property type="match status" value="1"/>
</dbReference>
<dbReference type="GO" id="GO:0006352">
    <property type="term" value="P:DNA-templated transcription initiation"/>
    <property type="evidence" value="ECO:0007669"/>
    <property type="project" value="InterPro"/>
</dbReference>
<dbReference type="PANTHER" id="PTHR43133">
    <property type="entry name" value="RNA POLYMERASE ECF-TYPE SIGMA FACTO"/>
    <property type="match status" value="1"/>
</dbReference>
<dbReference type="GO" id="GO:0016987">
    <property type="term" value="F:sigma factor activity"/>
    <property type="evidence" value="ECO:0007669"/>
    <property type="project" value="UniProtKB-KW"/>
</dbReference>
<keyword evidence="4" id="KW-0238">DNA-binding</keyword>
<evidence type="ECO:0000256" key="3">
    <source>
        <dbReference type="ARBA" id="ARBA00023082"/>
    </source>
</evidence>
<evidence type="ECO:0000256" key="6">
    <source>
        <dbReference type="SAM" id="MobiDB-lite"/>
    </source>
</evidence>
<dbReference type="InterPro" id="IPR036388">
    <property type="entry name" value="WH-like_DNA-bd_sf"/>
</dbReference>
<keyword evidence="3" id="KW-0731">Sigma factor</keyword>
<dbReference type="CDD" id="cd06171">
    <property type="entry name" value="Sigma70_r4"/>
    <property type="match status" value="1"/>
</dbReference>
<dbReference type="NCBIfam" id="TIGR02937">
    <property type="entry name" value="sigma70-ECF"/>
    <property type="match status" value="1"/>
</dbReference>
<evidence type="ECO:0000256" key="2">
    <source>
        <dbReference type="ARBA" id="ARBA00023015"/>
    </source>
</evidence>
<evidence type="ECO:0000313" key="9">
    <source>
        <dbReference type="EMBL" id="CUR54730.1"/>
    </source>
</evidence>
<evidence type="ECO:0000256" key="5">
    <source>
        <dbReference type="ARBA" id="ARBA00023163"/>
    </source>
</evidence>
<comment type="similarity">
    <text evidence="1">Belongs to the sigma-70 factor family. ECF subfamily.</text>
</comment>
<protein>
    <submittedName>
        <fullName evidence="9">Putative RNA polymerase ECF-type sigma factor</fullName>
    </submittedName>
</protein>